<dbReference type="EMBL" id="LXEW01000048">
    <property type="protein sequence ID" value="OAT48114.1"/>
    <property type="molecule type" value="Genomic_DNA"/>
</dbReference>
<evidence type="ECO:0000313" key="2">
    <source>
        <dbReference type="Proteomes" id="UP000078224"/>
    </source>
</evidence>
<dbReference type="InterPro" id="IPR010938">
    <property type="entry name" value="DUF1131"/>
</dbReference>
<dbReference type="InterPro" id="IPR038714">
    <property type="entry name" value="YfeY-like_sf"/>
</dbReference>
<protein>
    <submittedName>
        <fullName evidence="1">Putative outer membrane lipoprotein</fullName>
    </submittedName>
</protein>
<name>A0A1B7JKB9_9GAMM</name>
<dbReference type="Proteomes" id="UP000078224">
    <property type="component" value="Unassembled WGS sequence"/>
</dbReference>
<dbReference type="NCBIfam" id="NF007990">
    <property type="entry name" value="PRK10718.1"/>
    <property type="match status" value="1"/>
</dbReference>
<dbReference type="PATRIC" id="fig|1354272.4.peg.3625"/>
<keyword evidence="1" id="KW-0449">Lipoprotein</keyword>
<evidence type="ECO:0000313" key="1">
    <source>
        <dbReference type="EMBL" id="OAT48114.1"/>
    </source>
</evidence>
<gene>
    <name evidence="1" type="ORF">M998_3541</name>
</gene>
<reference evidence="1 2" key="1">
    <citation type="submission" date="2016-04" db="EMBL/GenBank/DDBJ databases">
        <title>ATOL: Assembling a taxonomically balanced genome-scale reconstruction of the evolutionary history of the Enterobacteriaceae.</title>
        <authorList>
            <person name="Plunkett G.III."/>
            <person name="Neeno-Eckwall E.C."/>
            <person name="Glasner J.D."/>
            <person name="Perna N.T."/>
        </authorList>
    </citation>
    <scope>NUCLEOTIDE SEQUENCE [LARGE SCALE GENOMIC DNA]</scope>
    <source>
        <strain evidence="1 2">ATCC 35613</strain>
    </source>
</reference>
<proteinExistence type="predicted"/>
<dbReference type="Gene3D" id="2.60.460.10">
    <property type="entry name" value="protein yfey like domain"/>
    <property type="match status" value="1"/>
</dbReference>
<dbReference type="RefSeq" id="WP_068445212.1">
    <property type="nucleotide sequence ID" value="NZ_LXEW01000048.1"/>
</dbReference>
<dbReference type="OrthoDB" id="5622706at2"/>
<comment type="caution">
    <text evidence="1">The sequence shown here is derived from an EMBL/GenBank/DDBJ whole genome shotgun (WGS) entry which is preliminary data.</text>
</comment>
<sequence length="195" mass="21283">MENVTIIGKVFRVALLGGTILLSGCAGMSVFSPSTWFSSPLVVSAAGVGEITSMTPMQMDVVNQQLDSRYKIRSGMQMENGDVVTIFQGIDDEQVKIEVIGPENGYAAKIIVSDPNIVTQWGSGIGTSFADLYDKAFGACKLGERINDLPTVECVASQSPNVTYRFNGKWHGPENIMPSDDQLKEWQVSQIIWQK</sequence>
<organism evidence="1 2">
    <name type="scientific">Providencia heimbachae ATCC 35613</name>
    <dbReference type="NCBI Taxonomy" id="1354272"/>
    <lineage>
        <taxon>Bacteria</taxon>
        <taxon>Pseudomonadati</taxon>
        <taxon>Pseudomonadota</taxon>
        <taxon>Gammaproteobacteria</taxon>
        <taxon>Enterobacterales</taxon>
        <taxon>Morganellaceae</taxon>
        <taxon>Providencia</taxon>
    </lineage>
</organism>
<keyword evidence="2" id="KW-1185">Reference proteome</keyword>
<dbReference type="Pfam" id="PF06572">
    <property type="entry name" value="DUF1131"/>
    <property type="match status" value="1"/>
</dbReference>
<dbReference type="AlphaFoldDB" id="A0A1B7JKB9"/>
<accession>A0A1B7JKB9</accession>